<keyword evidence="6" id="KW-1185">Reference proteome</keyword>
<dbReference type="InterPro" id="IPR004046">
    <property type="entry name" value="GST_C"/>
</dbReference>
<evidence type="ECO:0000256" key="1">
    <source>
        <dbReference type="ARBA" id="ARBA00007409"/>
    </source>
</evidence>
<dbReference type="HOGENOM" id="CLU_011226_14_0_1"/>
<name>A0A0C3QRW8_9AGAM</name>
<evidence type="ECO:0000259" key="3">
    <source>
        <dbReference type="PROSITE" id="PS50404"/>
    </source>
</evidence>
<dbReference type="SFLD" id="SFLDS00019">
    <property type="entry name" value="Glutathione_Transferase_(cytos"/>
    <property type="match status" value="1"/>
</dbReference>
<reference evidence="6" key="2">
    <citation type="submission" date="2015-01" db="EMBL/GenBank/DDBJ databases">
        <title>Evolutionary Origins and Diversification of the Mycorrhizal Mutualists.</title>
        <authorList>
            <consortium name="DOE Joint Genome Institute"/>
            <consortium name="Mycorrhizal Genomics Consortium"/>
            <person name="Kohler A."/>
            <person name="Kuo A."/>
            <person name="Nagy L.G."/>
            <person name="Floudas D."/>
            <person name="Copeland A."/>
            <person name="Barry K.W."/>
            <person name="Cichocki N."/>
            <person name="Veneault-Fourrey C."/>
            <person name="LaButti K."/>
            <person name="Lindquist E.A."/>
            <person name="Lipzen A."/>
            <person name="Lundell T."/>
            <person name="Morin E."/>
            <person name="Murat C."/>
            <person name="Riley R."/>
            <person name="Ohm R."/>
            <person name="Sun H."/>
            <person name="Tunlid A."/>
            <person name="Henrissat B."/>
            <person name="Grigoriev I.V."/>
            <person name="Hibbett D.S."/>
            <person name="Martin F."/>
        </authorList>
    </citation>
    <scope>NUCLEOTIDE SEQUENCE [LARGE SCALE GENOMIC DNA]</scope>
    <source>
        <strain evidence="6">MUT 4182</strain>
    </source>
</reference>
<organism evidence="5 6">
    <name type="scientific">Tulasnella calospora MUT 4182</name>
    <dbReference type="NCBI Taxonomy" id="1051891"/>
    <lineage>
        <taxon>Eukaryota</taxon>
        <taxon>Fungi</taxon>
        <taxon>Dikarya</taxon>
        <taxon>Basidiomycota</taxon>
        <taxon>Agaricomycotina</taxon>
        <taxon>Agaricomycetes</taxon>
        <taxon>Cantharellales</taxon>
        <taxon>Tulasnellaceae</taxon>
        <taxon>Tulasnella</taxon>
    </lineage>
</organism>
<dbReference type="SUPFAM" id="SSF52833">
    <property type="entry name" value="Thioredoxin-like"/>
    <property type="match status" value="1"/>
</dbReference>
<proteinExistence type="inferred from homology"/>
<evidence type="ECO:0008006" key="7">
    <source>
        <dbReference type="Google" id="ProtNLM"/>
    </source>
</evidence>
<gene>
    <name evidence="5" type="ORF">M407DRAFT_241779</name>
</gene>
<dbReference type="STRING" id="1051891.A0A0C3QRW8"/>
<evidence type="ECO:0000313" key="5">
    <source>
        <dbReference type="EMBL" id="KIO31566.1"/>
    </source>
</evidence>
<reference evidence="5 6" key="1">
    <citation type="submission" date="2014-04" db="EMBL/GenBank/DDBJ databases">
        <authorList>
            <consortium name="DOE Joint Genome Institute"/>
            <person name="Kuo A."/>
            <person name="Girlanda M."/>
            <person name="Perotto S."/>
            <person name="Kohler A."/>
            <person name="Nagy L.G."/>
            <person name="Floudas D."/>
            <person name="Copeland A."/>
            <person name="Barry K.W."/>
            <person name="Cichocki N."/>
            <person name="Veneault-Fourrey C."/>
            <person name="LaButti K."/>
            <person name="Lindquist E.A."/>
            <person name="Lipzen A."/>
            <person name="Lundell T."/>
            <person name="Morin E."/>
            <person name="Murat C."/>
            <person name="Sun H."/>
            <person name="Tunlid A."/>
            <person name="Henrissat B."/>
            <person name="Grigoriev I.V."/>
            <person name="Hibbett D.S."/>
            <person name="Martin F."/>
            <person name="Nordberg H.P."/>
            <person name="Cantor M.N."/>
            <person name="Hua S.X."/>
        </authorList>
    </citation>
    <scope>NUCLEOTIDE SEQUENCE [LARGE SCALE GENOMIC DNA]</scope>
    <source>
        <strain evidence="5 6">MUT 4182</strain>
    </source>
</reference>
<dbReference type="PANTHER" id="PTHR44051:SF8">
    <property type="entry name" value="GLUTATHIONE S-TRANSFERASE GSTA"/>
    <property type="match status" value="1"/>
</dbReference>
<dbReference type="InterPro" id="IPR010987">
    <property type="entry name" value="Glutathione-S-Trfase_C-like"/>
</dbReference>
<protein>
    <recommendedName>
        <fullName evidence="7">Glutathione S-transferase</fullName>
    </recommendedName>
</protein>
<feature type="domain" description="GST C-terminal" evidence="4">
    <location>
        <begin position="103"/>
        <end position="232"/>
    </location>
</feature>
<dbReference type="SFLD" id="SFLDG01151">
    <property type="entry name" value="Main.2:_Nu-like"/>
    <property type="match status" value="1"/>
</dbReference>
<evidence type="ECO:0000256" key="2">
    <source>
        <dbReference type="RuleBase" id="RU003494"/>
    </source>
</evidence>
<dbReference type="InterPro" id="IPR040079">
    <property type="entry name" value="Glutathione_S-Trfase"/>
</dbReference>
<dbReference type="OrthoDB" id="422574at2759"/>
<dbReference type="CDD" id="cd03048">
    <property type="entry name" value="GST_N_Ure2p_like"/>
    <property type="match status" value="1"/>
</dbReference>
<accession>A0A0C3QRW8</accession>
<dbReference type="SFLD" id="SFLDG00358">
    <property type="entry name" value="Main_(cytGST)"/>
    <property type="match status" value="1"/>
</dbReference>
<dbReference type="Proteomes" id="UP000054248">
    <property type="component" value="Unassembled WGS sequence"/>
</dbReference>
<dbReference type="Gene3D" id="1.20.1050.10">
    <property type="match status" value="1"/>
</dbReference>
<dbReference type="PANTHER" id="PTHR44051">
    <property type="entry name" value="GLUTATHIONE S-TRANSFERASE-RELATED"/>
    <property type="match status" value="1"/>
</dbReference>
<dbReference type="Gene3D" id="3.40.30.10">
    <property type="entry name" value="Glutaredoxin"/>
    <property type="match status" value="1"/>
</dbReference>
<dbReference type="InterPro" id="IPR004045">
    <property type="entry name" value="Glutathione_S-Trfase_N"/>
</dbReference>
<dbReference type="AlphaFoldDB" id="A0A0C3QRW8"/>
<dbReference type="PROSITE" id="PS50404">
    <property type="entry name" value="GST_NTER"/>
    <property type="match status" value="1"/>
</dbReference>
<dbReference type="Pfam" id="PF00043">
    <property type="entry name" value="GST_C"/>
    <property type="match status" value="1"/>
</dbReference>
<comment type="similarity">
    <text evidence="1 2">Belongs to the GST superfamily.</text>
</comment>
<dbReference type="PROSITE" id="PS50405">
    <property type="entry name" value="GST_CTER"/>
    <property type="match status" value="1"/>
</dbReference>
<dbReference type="InterPro" id="IPR036282">
    <property type="entry name" value="Glutathione-S-Trfase_C_sf"/>
</dbReference>
<dbReference type="Pfam" id="PF02798">
    <property type="entry name" value="GST_N"/>
    <property type="match status" value="1"/>
</dbReference>
<feature type="domain" description="GST N-terminal" evidence="3">
    <location>
        <begin position="5"/>
        <end position="94"/>
    </location>
</feature>
<dbReference type="SUPFAM" id="SSF47616">
    <property type="entry name" value="GST C-terminal domain-like"/>
    <property type="match status" value="1"/>
</dbReference>
<evidence type="ECO:0000259" key="4">
    <source>
        <dbReference type="PROSITE" id="PS50405"/>
    </source>
</evidence>
<dbReference type="EMBL" id="KN822962">
    <property type="protein sequence ID" value="KIO31566.1"/>
    <property type="molecule type" value="Genomic_DNA"/>
</dbReference>
<evidence type="ECO:0000313" key="6">
    <source>
        <dbReference type="Proteomes" id="UP000054248"/>
    </source>
</evidence>
<dbReference type="InterPro" id="IPR036249">
    <property type="entry name" value="Thioredoxin-like_sf"/>
</dbReference>
<sequence>MSSELKPIKLYTAGTPNGYKASIFLEELKAAYPGFTYEPQSLSFAKNEQKEPWFLKINPNGRIPAISDPNRGDFNVFESAALILYLIQHYDKEYKFSFDPVNEPDAYSEALQWTFFIHGGIGPMQGQSNHFFRYAPEKIPYAIKRYNDETSRLYSVLESRLSNGREYLAGPGKGKFSFADVNGFPWVRGYGWAGIQNFEADFPNVKAWLDRIEARPAVYEGLGVPSRGKKMTKEEEEKAAEEARAWILGNSNK</sequence>